<organism evidence="2 3">
    <name type="scientific">Amanita muscaria (strain Koide BX008)</name>
    <dbReference type="NCBI Taxonomy" id="946122"/>
    <lineage>
        <taxon>Eukaryota</taxon>
        <taxon>Fungi</taxon>
        <taxon>Dikarya</taxon>
        <taxon>Basidiomycota</taxon>
        <taxon>Agaricomycotina</taxon>
        <taxon>Agaricomycetes</taxon>
        <taxon>Agaricomycetidae</taxon>
        <taxon>Agaricales</taxon>
        <taxon>Pluteineae</taxon>
        <taxon>Amanitaceae</taxon>
        <taxon>Amanita</taxon>
    </lineage>
</organism>
<dbReference type="EMBL" id="KN818234">
    <property type="protein sequence ID" value="KIL66849.1"/>
    <property type="molecule type" value="Genomic_DNA"/>
</dbReference>
<dbReference type="InParanoid" id="A0A0C2TIQ2"/>
<keyword evidence="1" id="KW-0812">Transmembrane</keyword>
<sequence length="91" mass="10476">MLSHSVVCRRIKSELGLSMGLRWVLLALPLLLCILKWIPELDTFMMSPLPDSYSGFLSIFATRNNYDVKLTTRAGMSEWLYHNFTLSKSHI</sequence>
<dbReference type="Proteomes" id="UP000054549">
    <property type="component" value="Unassembled WGS sequence"/>
</dbReference>
<accession>A0A0C2TIQ2</accession>
<name>A0A0C2TIQ2_AMAMK</name>
<keyword evidence="3" id="KW-1185">Reference proteome</keyword>
<proteinExistence type="predicted"/>
<reference evidence="2 3" key="1">
    <citation type="submission" date="2014-04" db="EMBL/GenBank/DDBJ databases">
        <title>Evolutionary Origins and Diversification of the Mycorrhizal Mutualists.</title>
        <authorList>
            <consortium name="DOE Joint Genome Institute"/>
            <consortium name="Mycorrhizal Genomics Consortium"/>
            <person name="Kohler A."/>
            <person name="Kuo A."/>
            <person name="Nagy L.G."/>
            <person name="Floudas D."/>
            <person name="Copeland A."/>
            <person name="Barry K.W."/>
            <person name="Cichocki N."/>
            <person name="Veneault-Fourrey C."/>
            <person name="LaButti K."/>
            <person name="Lindquist E.A."/>
            <person name="Lipzen A."/>
            <person name="Lundell T."/>
            <person name="Morin E."/>
            <person name="Murat C."/>
            <person name="Riley R."/>
            <person name="Ohm R."/>
            <person name="Sun H."/>
            <person name="Tunlid A."/>
            <person name="Henrissat B."/>
            <person name="Grigoriev I.V."/>
            <person name="Hibbett D.S."/>
            <person name="Martin F."/>
        </authorList>
    </citation>
    <scope>NUCLEOTIDE SEQUENCE [LARGE SCALE GENOMIC DNA]</scope>
    <source>
        <strain evidence="2 3">Koide BX008</strain>
    </source>
</reference>
<evidence type="ECO:0000313" key="2">
    <source>
        <dbReference type="EMBL" id="KIL66849.1"/>
    </source>
</evidence>
<protein>
    <submittedName>
        <fullName evidence="2">Uncharacterized protein</fullName>
    </submittedName>
</protein>
<evidence type="ECO:0000313" key="3">
    <source>
        <dbReference type="Proteomes" id="UP000054549"/>
    </source>
</evidence>
<evidence type="ECO:0000256" key="1">
    <source>
        <dbReference type="SAM" id="Phobius"/>
    </source>
</evidence>
<keyword evidence="1" id="KW-0472">Membrane</keyword>
<keyword evidence="1" id="KW-1133">Transmembrane helix</keyword>
<dbReference type="HOGENOM" id="CLU_2426539_0_0_1"/>
<feature type="transmembrane region" description="Helical" evidence="1">
    <location>
        <begin position="20"/>
        <end position="38"/>
    </location>
</feature>
<gene>
    <name evidence="2" type="ORF">M378DRAFT_160372</name>
</gene>
<dbReference type="AlphaFoldDB" id="A0A0C2TIQ2"/>